<gene>
    <name evidence="4" type="ORF">B1A_05153</name>
</gene>
<dbReference type="PANTHER" id="PTHR30388:SF6">
    <property type="entry name" value="XANTHINE DEHYDROGENASE SUBUNIT A-RELATED"/>
    <property type="match status" value="1"/>
</dbReference>
<accession>T1CVB7</accession>
<dbReference type="InterPro" id="IPR052698">
    <property type="entry name" value="MoCofactor_Util/Proc"/>
</dbReference>
<reference evidence="4" key="1">
    <citation type="submission" date="2013-08" db="EMBL/GenBank/DDBJ databases">
        <authorList>
            <person name="Mendez C."/>
            <person name="Richter M."/>
            <person name="Ferrer M."/>
            <person name="Sanchez J."/>
        </authorList>
    </citation>
    <scope>NUCLEOTIDE SEQUENCE</scope>
</reference>
<sequence>GASLILRVDGSFVGTVGGAALEERVKELARRALREGRSDLHHFELQTGRPGGLPSLCGGAVDIAVQYVRARPQVLLWGGGHVAQAFAELLPALEVDFAVADDRPEWVTESRFPRARIREVVPPEDLWSRFEPSHYTHLYILGYDAAKDLEVLARSAGRFSGIVGLIASRTKRERMLRSLRERGVPPADIARIRSPVGIPIGAESPAEIAVSMAAELVRDHHPENLPTRAHAESESESEQR</sequence>
<feature type="non-terminal residue" evidence="4">
    <location>
        <position position="1"/>
    </location>
</feature>
<dbReference type="AlphaFoldDB" id="T1CVB7"/>
<dbReference type="InterPro" id="IPR027051">
    <property type="entry name" value="XdhC_Rossmann_dom"/>
</dbReference>
<comment type="caution">
    <text evidence="4">The sequence shown here is derived from an EMBL/GenBank/DDBJ whole genome shotgun (WGS) entry which is preliminary data.</text>
</comment>
<dbReference type="Gene3D" id="3.40.50.720">
    <property type="entry name" value="NAD(P)-binding Rossmann-like Domain"/>
    <property type="match status" value="1"/>
</dbReference>
<dbReference type="InterPro" id="IPR003777">
    <property type="entry name" value="XdhC_CoxI"/>
</dbReference>
<dbReference type="PANTHER" id="PTHR30388">
    <property type="entry name" value="ALDEHYDE OXIDOREDUCTASE MOLYBDENUM COFACTOR ASSEMBLY PROTEIN"/>
    <property type="match status" value="1"/>
</dbReference>
<proteinExistence type="predicted"/>
<reference evidence="4" key="2">
    <citation type="journal article" date="2014" name="ISME J.">
        <title>Microbial stratification in low pH oxic and suboxic macroscopic growths along an acid mine drainage.</title>
        <authorList>
            <person name="Mendez-Garcia C."/>
            <person name="Mesa V."/>
            <person name="Sprenger R.R."/>
            <person name="Richter M."/>
            <person name="Diez M.S."/>
            <person name="Solano J."/>
            <person name="Bargiela R."/>
            <person name="Golyshina O.V."/>
            <person name="Manteca A."/>
            <person name="Ramos J.L."/>
            <person name="Gallego J.R."/>
            <person name="Llorente I."/>
            <person name="Martins Dos Santos V.A."/>
            <person name="Jensen O.N."/>
            <person name="Pelaez A.I."/>
            <person name="Sanchez J."/>
            <person name="Ferrer M."/>
        </authorList>
    </citation>
    <scope>NUCLEOTIDE SEQUENCE</scope>
</reference>
<feature type="region of interest" description="Disordered" evidence="1">
    <location>
        <begin position="219"/>
        <end position="240"/>
    </location>
</feature>
<evidence type="ECO:0000259" key="3">
    <source>
        <dbReference type="Pfam" id="PF13478"/>
    </source>
</evidence>
<dbReference type="Pfam" id="PF13478">
    <property type="entry name" value="XdhC_C"/>
    <property type="match status" value="1"/>
</dbReference>
<feature type="domain" description="XdhC Rossmann" evidence="3">
    <location>
        <begin position="74"/>
        <end position="216"/>
    </location>
</feature>
<organism evidence="4">
    <name type="scientific">mine drainage metagenome</name>
    <dbReference type="NCBI Taxonomy" id="410659"/>
    <lineage>
        <taxon>unclassified sequences</taxon>
        <taxon>metagenomes</taxon>
        <taxon>ecological metagenomes</taxon>
    </lineage>
</organism>
<evidence type="ECO:0000259" key="2">
    <source>
        <dbReference type="Pfam" id="PF02625"/>
    </source>
</evidence>
<evidence type="ECO:0000313" key="4">
    <source>
        <dbReference type="EMBL" id="EQD73034.1"/>
    </source>
</evidence>
<feature type="domain" description="XdhC- CoxI" evidence="2">
    <location>
        <begin position="1"/>
        <end position="43"/>
    </location>
</feature>
<evidence type="ECO:0000256" key="1">
    <source>
        <dbReference type="SAM" id="MobiDB-lite"/>
    </source>
</evidence>
<name>T1CVB7_9ZZZZ</name>
<dbReference type="Pfam" id="PF02625">
    <property type="entry name" value="XdhC_CoxI"/>
    <property type="match status" value="1"/>
</dbReference>
<protein>
    <submittedName>
        <fullName evidence="4">YqeB protein</fullName>
    </submittedName>
</protein>
<dbReference type="EMBL" id="AUZX01003753">
    <property type="protein sequence ID" value="EQD73034.1"/>
    <property type="molecule type" value="Genomic_DNA"/>
</dbReference>